<dbReference type="OrthoDB" id="327433at2759"/>
<organism evidence="2 3">
    <name type="scientific">Halteria grandinella</name>
    <dbReference type="NCBI Taxonomy" id="5974"/>
    <lineage>
        <taxon>Eukaryota</taxon>
        <taxon>Sar</taxon>
        <taxon>Alveolata</taxon>
        <taxon>Ciliophora</taxon>
        <taxon>Intramacronucleata</taxon>
        <taxon>Spirotrichea</taxon>
        <taxon>Stichotrichia</taxon>
        <taxon>Sporadotrichida</taxon>
        <taxon>Halteriidae</taxon>
        <taxon>Halteria</taxon>
    </lineage>
</organism>
<feature type="transmembrane region" description="Helical" evidence="1">
    <location>
        <begin position="896"/>
        <end position="916"/>
    </location>
</feature>
<feature type="transmembrane region" description="Helical" evidence="1">
    <location>
        <begin position="785"/>
        <end position="809"/>
    </location>
</feature>
<keyword evidence="1" id="KW-0472">Membrane</keyword>
<dbReference type="Proteomes" id="UP000785679">
    <property type="component" value="Unassembled WGS sequence"/>
</dbReference>
<feature type="transmembrane region" description="Helical" evidence="1">
    <location>
        <begin position="612"/>
        <end position="631"/>
    </location>
</feature>
<feature type="transmembrane region" description="Helical" evidence="1">
    <location>
        <begin position="840"/>
        <end position="859"/>
    </location>
</feature>
<keyword evidence="1" id="KW-1133">Transmembrane helix</keyword>
<feature type="transmembrane region" description="Helical" evidence="1">
    <location>
        <begin position="716"/>
        <end position="738"/>
    </location>
</feature>
<feature type="transmembrane region" description="Helical" evidence="1">
    <location>
        <begin position="928"/>
        <end position="953"/>
    </location>
</feature>
<feature type="transmembrane region" description="Helical" evidence="1">
    <location>
        <begin position="759"/>
        <end position="779"/>
    </location>
</feature>
<keyword evidence="1" id="KW-0812">Transmembrane</keyword>
<gene>
    <name evidence="2" type="ORF">FGO68_gene17292</name>
</gene>
<dbReference type="EMBL" id="RRYP01001179">
    <property type="protein sequence ID" value="TNV86294.1"/>
    <property type="molecule type" value="Genomic_DNA"/>
</dbReference>
<comment type="caution">
    <text evidence="2">The sequence shown here is derived from an EMBL/GenBank/DDBJ whole genome shotgun (WGS) entry which is preliminary data.</text>
</comment>
<accession>A0A8J8P5F4</accession>
<dbReference type="AlphaFoldDB" id="A0A8J8P5F4"/>
<keyword evidence="3" id="KW-1185">Reference proteome</keyword>
<evidence type="ECO:0000313" key="2">
    <source>
        <dbReference type="EMBL" id="TNV86294.1"/>
    </source>
</evidence>
<evidence type="ECO:0000256" key="1">
    <source>
        <dbReference type="SAM" id="Phobius"/>
    </source>
</evidence>
<evidence type="ECO:0008006" key="4">
    <source>
        <dbReference type="Google" id="ProtNLM"/>
    </source>
</evidence>
<name>A0A8J8P5F4_HALGN</name>
<reference evidence="2" key="1">
    <citation type="submission" date="2019-06" db="EMBL/GenBank/DDBJ databases">
        <authorList>
            <person name="Zheng W."/>
        </authorList>
    </citation>
    <scope>NUCLEOTIDE SEQUENCE</scope>
    <source>
        <strain evidence="2">QDHG01</strain>
    </source>
</reference>
<sequence>MDFSIGKLRNIVKIAMIMTPSAGGRVAMSDTYRNFFMIANEMRIILTDGNFGTLGLYRQGVLYNNRGQSCTNIGTIYPEVSTSTLSLIDDPLIEQYNWNQLTAPITPTLILMNLLDLTFRTDTTNTCSMPTGPGYLLTPSTVPIVLDYIIGEVKTFNIEISWLVVQKLCISVDEPTLTYSKVSDDYLGASPFSVIGVQFKIDGTVIGTSVNQLVNLITVQGMLTQTVQTASFQIQATGTPNTPPSFVTPFSATDFLLYQGDQVIIAIPDIYDPNTLQTITLTTIPDPLPDFIALVTDYMTLAKSLVITTTSQTPLGDYLISLVLSDGIDTITSPQLTISILQQQQLSQEVISSINITNQAAPHFEDDLIPTISLTPGVANYQILPQIVDQDGDEYEVIVNFKEAQLYSKYNNLLNRLEFYPPVNILQKASYQSIRVQINLKDNSKVNTYFLTVLIKAVQKTEVETNQTTKVIKYKLEKPTKDGQVRLRIIDQSLYVSNLISRQLNESEFTLTLSGKTKVNFTFEIDKDQIKYGYIKIQVQFENPAAISIQQADWLEIESKYQMVIQIEGSTFLYLVNKGTKSNIELPYQNTDEQIGFIKQVQQAATGIQLTMIPGSIILNIFFQAALNLLWSMLNDLSFIINLTLVSIQIPGVAQPIMNIILQFIYLDVLQTDKWLNPIFENQFKEADQEDEGLSLFFQQSGFQSMIIFKNLGSTLIFTIVMISLYLIQPLLGTVAVLSPKLSVQNEKLKGSLYWNSGIRFIIQQFQPLLIASLINLYYLKTDTVLNFLSTLGSLSMLGLLGLCIASIFKMINSGNNEKLEKYAEPLVQGINMKSSIGKFWMPIILFKWGLLSLILVTLRDHAGFQLMLLSLVQIPSQALLILGQPNLTAAENWMSLFNEVMASIYLYGLFTLTDYMGSNELKEECGLFLLVIVLFTISANIIKVLIGMYQLINFTKLSYIFKNKDAVVAFRPITPPIQISSVKVVKASVPIKPYNEIISQLDMAKKRRKLMVVGKQKQIDFSREDLNC</sequence>
<proteinExistence type="predicted"/>
<evidence type="ECO:0000313" key="3">
    <source>
        <dbReference type="Proteomes" id="UP000785679"/>
    </source>
</evidence>
<protein>
    <recommendedName>
        <fullName evidence="4">TRP C-terminal domain-containing protein</fullName>
    </recommendedName>
</protein>